<dbReference type="WBParaSite" id="Pan_g2307.t1">
    <property type="protein sequence ID" value="Pan_g2307.t1"/>
    <property type="gene ID" value="Pan_g2307"/>
</dbReference>
<reference evidence="4" key="1">
    <citation type="journal article" date="2013" name="Genetics">
        <title>The draft genome and transcriptome of Panagrellus redivivus are shaped by the harsh demands of a free-living lifestyle.</title>
        <authorList>
            <person name="Srinivasan J."/>
            <person name="Dillman A.R."/>
            <person name="Macchietto M.G."/>
            <person name="Heikkinen L."/>
            <person name="Lakso M."/>
            <person name="Fracchia K.M."/>
            <person name="Antoshechkin I."/>
            <person name="Mortazavi A."/>
            <person name="Wong G."/>
            <person name="Sternberg P.W."/>
        </authorList>
    </citation>
    <scope>NUCLEOTIDE SEQUENCE [LARGE SCALE GENOMIC DNA]</scope>
    <source>
        <strain evidence="4">MT8872</strain>
    </source>
</reference>
<dbReference type="PROSITE" id="PS00518">
    <property type="entry name" value="ZF_RING_1"/>
    <property type="match status" value="1"/>
</dbReference>
<name>A0A7E4VNF2_PANRE</name>
<evidence type="ECO:0000256" key="1">
    <source>
        <dbReference type="ARBA" id="ARBA00022723"/>
    </source>
</evidence>
<proteinExistence type="predicted"/>
<dbReference type="GO" id="GO:0008270">
    <property type="term" value="F:zinc ion binding"/>
    <property type="evidence" value="ECO:0007669"/>
    <property type="project" value="UniProtKB-KW"/>
</dbReference>
<dbReference type="InterPro" id="IPR017907">
    <property type="entry name" value="Znf_RING_CS"/>
</dbReference>
<dbReference type="SUPFAM" id="SSF57850">
    <property type="entry name" value="RING/U-box"/>
    <property type="match status" value="1"/>
</dbReference>
<protein>
    <submittedName>
        <fullName evidence="5">RING-type domain-containing protein</fullName>
    </submittedName>
</protein>
<dbReference type="InterPro" id="IPR013083">
    <property type="entry name" value="Znf_RING/FYVE/PHD"/>
</dbReference>
<evidence type="ECO:0000313" key="4">
    <source>
        <dbReference type="Proteomes" id="UP000492821"/>
    </source>
</evidence>
<dbReference type="Gene3D" id="3.30.40.10">
    <property type="entry name" value="Zinc/RING finger domain, C3HC4 (zinc finger)"/>
    <property type="match status" value="1"/>
</dbReference>
<evidence type="ECO:0000256" key="2">
    <source>
        <dbReference type="ARBA" id="ARBA00022771"/>
    </source>
</evidence>
<dbReference type="Proteomes" id="UP000492821">
    <property type="component" value="Unassembled WGS sequence"/>
</dbReference>
<keyword evidence="1" id="KW-0479">Metal-binding</keyword>
<accession>A0A7E4VNF2</accession>
<evidence type="ECO:0000256" key="3">
    <source>
        <dbReference type="ARBA" id="ARBA00022833"/>
    </source>
</evidence>
<keyword evidence="4" id="KW-1185">Reference proteome</keyword>
<evidence type="ECO:0000313" key="5">
    <source>
        <dbReference type="WBParaSite" id="Pan_g2307.t1"/>
    </source>
</evidence>
<dbReference type="AlphaFoldDB" id="A0A7E4VNF2"/>
<keyword evidence="2" id="KW-0863">Zinc-finger</keyword>
<sequence length="335" mass="37922">MATASTQAIDVNAEAANYLPAVLSQRKAAHVGAVELRYVKKSDGRFLYTYYVDWQEDIEDVRRNLNGTDFSEMMCLDRVEKVPKTVTKSGISESPSDYESTTLAGTSTFHSNMLRTCDGPCRTNYPVEDLTVIGLCEHAICKKCLNQYPRAKTPTGEFGCPNLKCHMLDVATLCPDKKMRLEKLHRVFEMKSPVGPEQLQMHSAYSTMSESQGPVHSPSVSTAFERGATELHHVKVVFTVAKEVKGKPYQNRIIYSYPSTMSLGEVWTKIITEDFPELKDKHISGRRYLCNDDVQMSNRHLWTPITEKMEQKQLSVYENYGYGLNILVNLVNYSC</sequence>
<reference evidence="5" key="2">
    <citation type="submission" date="2020-10" db="UniProtKB">
        <authorList>
            <consortium name="WormBaseParasite"/>
        </authorList>
    </citation>
    <scope>IDENTIFICATION</scope>
</reference>
<dbReference type="PANTHER" id="PTHR31430">
    <property type="entry name" value="PROTEIN CBG22332-RELATED"/>
    <property type="match status" value="1"/>
</dbReference>
<organism evidence="4 5">
    <name type="scientific">Panagrellus redivivus</name>
    <name type="common">Microworm</name>
    <dbReference type="NCBI Taxonomy" id="6233"/>
    <lineage>
        <taxon>Eukaryota</taxon>
        <taxon>Metazoa</taxon>
        <taxon>Ecdysozoa</taxon>
        <taxon>Nematoda</taxon>
        <taxon>Chromadorea</taxon>
        <taxon>Rhabditida</taxon>
        <taxon>Tylenchina</taxon>
        <taxon>Panagrolaimomorpha</taxon>
        <taxon>Panagrolaimoidea</taxon>
        <taxon>Panagrolaimidae</taxon>
        <taxon>Panagrellus</taxon>
    </lineage>
</organism>
<keyword evidence="3" id="KW-0862">Zinc</keyword>